<evidence type="ECO:0000313" key="1">
    <source>
        <dbReference type="EMBL" id="QDU87757.1"/>
    </source>
</evidence>
<dbReference type="AlphaFoldDB" id="A0A518D8F2"/>
<proteinExistence type="predicted"/>
<dbReference type="RefSeq" id="WP_145281941.1">
    <property type="nucleotide sequence ID" value="NZ_CP036291.1"/>
</dbReference>
<dbReference type="EMBL" id="CP036291">
    <property type="protein sequence ID" value="QDU87757.1"/>
    <property type="molecule type" value="Genomic_DNA"/>
</dbReference>
<dbReference type="Proteomes" id="UP000317429">
    <property type="component" value="Chromosome"/>
</dbReference>
<accession>A0A518D8F2</accession>
<name>A0A518D8F2_9BACT</name>
<keyword evidence="2" id="KW-1185">Reference proteome</keyword>
<protein>
    <submittedName>
        <fullName evidence="1">Uncharacterized protein</fullName>
    </submittedName>
</protein>
<gene>
    <name evidence="1" type="ORF">Pla175_11230</name>
</gene>
<evidence type="ECO:0000313" key="2">
    <source>
        <dbReference type="Proteomes" id="UP000317429"/>
    </source>
</evidence>
<dbReference type="KEGG" id="pnd:Pla175_11230"/>
<sequence>MQNIISTINDDGTYGLYVAEDFVKLVQDRLDQNGIEWRRTDVRMGYTDYNSGQSADFGQFQLVSEVGADRFLEIVRILRK</sequence>
<reference evidence="1 2" key="1">
    <citation type="submission" date="2019-02" db="EMBL/GenBank/DDBJ databases">
        <title>Deep-cultivation of Planctomycetes and their phenomic and genomic characterization uncovers novel biology.</title>
        <authorList>
            <person name="Wiegand S."/>
            <person name="Jogler M."/>
            <person name="Boedeker C."/>
            <person name="Pinto D."/>
            <person name="Vollmers J."/>
            <person name="Rivas-Marin E."/>
            <person name="Kohn T."/>
            <person name="Peeters S.H."/>
            <person name="Heuer A."/>
            <person name="Rast P."/>
            <person name="Oberbeckmann S."/>
            <person name="Bunk B."/>
            <person name="Jeske O."/>
            <person name="Meyerdierks A."/>
            <person name="Storesund J.E."/>
            <person name="Kallscheuer N."/>
            <person name="Luecker S."/>
            <person name="Lage O.M."/>
            <person name="Pohl T."/>
            <person name="Merkel B.J."/>
            <person name="Hornburger P."/>
            <person name="Mueller R.-W."/>
            <person name="Bruemmer F."/>
            <person name="Labrenz M."/>
            <person name="Spormann A.M."/>
            <person name="Op den Camp H."/>
            <person name="Overmann J."/>
            <person name="Amann R."/>
            <person name="Jetten M.S.M."/>
            <person name="Mascher T."/>
            <person name="Medema M.H."/>
            <person name="Devos D.P."/>
            <person name="Kaster A.-K."/>
            <person name="Ovreas L."/>
            <person name="Rohde M."/>
            <person name="Galperin M.Y."/>
            <person name="Jogler C."/>
        </authorList>
    </citation>
    <scope>NUCLEOTIDE SEQUENCE [LARGE SCALE GENOMIC DNA]</scope>
    <source>
        <strain evidence="1 2">Pla175</strain>
    </source>
</reference>
<organism evidence="1 2">
    <name type="scientific">Pirellulimonas nuda</name>
    <dbReference type="NCBI Taxonomy" id="2528009"/>
    <lineage>
        <taxon>Bacteria</taxon>
        <taxon>Pseudomonadati</taxon>
        <taxon>Planctomycetota</taxon>
        <taxon>Planctomycetia</taxon>
        <taxon>Pirellulales</taxon>
        <taxon>Lacipirellulaceae</taxon>
        <taxon>Pirellulimonas</taxon>
    </lineage>
</organism>